<reference evidence="2 4" key="1">
    <citation type="journal article" date="2014" name="BMC Genomics">
        <title>Genome sequence of Anopheles sinensis provides insight into genetics basis of mosquito competence for malaria parasites.</title>
        <authorList>
            <person name="Zhou D."/>
            <person name="Zhang D."/>
            <person name="Ding G."/>
            <person name="Shi L."/>
            <person name="Hou Q."/>
            <person name="Ye Y."/>
            <person name="Xu Y."/>
            <person name="Zhou H."/>
            <person name="Xiong C."/>
            <person name="Li S."/>
            <person name="Yu J."/>
            <person name="Hong S."/>
            <person name="Yu X."/>
            <person name="Zou P."/>
            <person name="Chen C."/>
            <person name="Chang X."/>
            <person name="Wang W."/>
            <person name="Lv Y."/>
            <person name="Sun Y."/>
            <person name="Ma L."/>
            <person name="Shen B."/>
            <person name="Zhu C."/>
        </authorList>
    </citation>
    <scope>NUCLEOTIDE SEQUENCE [LARGE SCALE GENOMIC DNA]</scope>
</reference>
<sequence length="97" mass="10996">MDGVRFPHREQVVTRGLNTNTDRPTTTTTRLHKCVCLLRNPGMEKCAHHHHPGGKTPHHSICARNKGKRKKGDSFRFGVGLTRAFFHRRGGKSIDRS</sequence>
<keyword evidence="4" id="KW-1185">Reference proteome</keyword>
<dbReference type="EMBL" id="ATLV01015034">
    <property type="status" value="NOT_ANNOTATED_CDS"/>
    <property type="molecule type" value="Genomic_DNA"/>
</dbReference>
<proteinExistence type="predicted"/>
<evidence type="ECO:0000313" key="3">
    <source>
        <dbReference type="EnsemblMetazoa" id="ASIC007376-PA"/>
    </source>
</evidence>
<dbReference type="AlphaFoldDB" id="A0A084VPU4"/>
<dbReference type="EMBL" id="KE524999">
    <property type="protein sequence ID" value="KFB39988.1"/>
    <property type="molecule type" value="Genomic_DNA"/>
</dbReference>
<feature type="region of interest" description="Disordered" evidence="1">
    <location>
        <begin position="46"/>
        <end position="74"/>
    </location>
</feature>
<protein>
    <submittedName>
        <fullName evidence="2 3">Uncharacterized protein</fullName>
    </submittedName>
</protein>
<feature type="compositionally biased region" description="Basic residues" evidence="1">
    <location>
        <begin position="47"/>
        <end position="58"/>
    </location>
</feature>
<dbReference type="Proteomes" id="UP000030765">
    <property type="component" value="Unassembled WGS sequence"/>
</dbReference>
<evidence type="ECO:0000313" key="4">
    <source>
        <dbReference type="Proteomes" id="UP000030765"/>
    </source>
</evidence>
<gene>
    <name evidence="2" type="ORF">ZHAS_00007376</name>
</gene>
<evidence type="ECO:0000313" key="2">
    <source>
        <dbReference type="EMBL" id="KFB39988.1"/>
    </source>
</evidence>
<evidence type="ECO:0000256" key="1">
    <source>
        <dbReference type="SAM" id="MobiDB-lite"/>
    </source>
</evidence>
<dbReference type="VEuPathDB" id="VectorBase:ASIC007376"/>
<accession>A0A084VPU4</accession>
<reference evidence="3" key="2">
    <citation type="submission" date="2020-05" db="UniProtKB">
        <authorList>
            <consortium name="EnsemblMetazoa"/>
        </authorList>
    </citation>
    <scope>IDENTIFICATION</scope>
</reference>
<name>A0A084VPU4_ANOSI</name>
<dbReference type="EnsemblMetazoa" id="ASIC007376-RA">
    <property type="protein sequence ID" value="ASIC007376-PA"/>
    <property type="gene ID" value="ASIC007376"/>
</dbReference>
<organism evidence="2">
    <name type="scientific">Anopheles sinensis</name>
    <name type="common">Mosquito</name>
    <dbReference type="NCBI Taxonomy" id="74873"/>
    <lineage>
        <taxon>Eukaryota</taxon>
        <taxon>Metazoa</taxon>
        <taxon>Ecdysozoa</taxon>
        <taxon>Arthropoda</taxon>
        <taxon>Hexapoda</taxon>
        <taxon>Insecta</taxon>
        <taxon>Pterygota</taxon>
        <taxon>Neoptera</taxon>
        <taxon>Endopterygota</taxon>
        <taxon>Diptera</taxon>
        <taxon>Nematocera</taxon>
        <taxon>Culicoidea</taxon>
        <taxon>Culicidae</taxon>
        <taxon>Anophelinae</taxon>
        <taxon>Anopheles</taxon>
    </lineage>
</organism>